<feature type="signal peptide" evidence="3">
    <location>
        <begin position="1"/>
        <end position="23"/>
    </location>
</feature>
<sequence length="200" mass="21345">MRRGMRPLLALAVTLGASTVAHAHSVHAGLSADGRLVVSAAPAAGLTRFDPHARSPPHRLPSAGGTESTVSVLIDHAAMESGLAPSLLRAVVQQESAFNPAAVSRAGAAGLMQLMPGTARRFGVHDRFDPAQNLRGGAAYLAWLLRHFNHDTDLALAAYNAGEGSVHRHGNQIPPFAETQAYVRSVRRYEAQWIRKLRAE</sequence>
<evidence type="ECO:0000256" key="3">
    <source>
        <dbReference type="SAM" id="SignalP"/>
    </source>
</evidence>
<dbReference type="InterPro" id="IPR000189">
    <property type="entry name" value="Transglyc_AS"/>
</dbReference>
<keyword evidence="6" id="KW-1185">Reference proteome</keyword>
<evidence type="ECO:0000313" key="6">
    <source>
        <dbReference type="Proteomes" id="UP000636938"/>
    </source>
</evidence>
<feature type="region of interest" description="Disordered" evidence="2">
    <location>
        <begin position="47"/>
        <end position="66"/>
    </location>
</feature>
<comment type="similarity">
    <text evidence="1">Belongs to the transglycosylase Slt family.</text>
</comment>
<dbReference type="EMBL" id="JACSQS010000009">
    <property type="protein sequence ID" value="MBD7954561.1"/>
    <property type="molecule type" value="Genomic_DNA"/>
</dbReference>
<evidence type="ECO:0000256" key="1">
    <source>
        <dbReference type="ARBA" id="ARBA00007734"/>
    </source>
</evidence>
<comment type="caution">
    <text evidence="5">The sequence shown here is derived from an EMBL/GenBank/DDBJ whole genome shotgun (WGS) entry which is preliminary data.</text>
</comment>
<dbReference type="PANTHER" id="PTHR37423">
    <property type="entry name" value="SOLUBLE LYTIC MUREIN TRANSGLYCOSYLASE-RELATED"/>
    <property type="match status" value="1"/>
</dbReference>
<dbReference type="PROSITE" id="PS00922">
    <property type="entry name" value="TRANSGLYCOSYLASE"/>
    <property type="match status" value="1"/>
</dbReference>
<gene>
    <name evidence="5" type="ORF">H9654_10160</name>
</gene>
<reference evidence="5 6" key="1">
    <citation type="submission" date="2020-08" db="EMBL/GenBank/DDBJ databases">
        <title>A Genomic Blueprint of the Chicken Gut Microbiome.</title>
        <authorList>
            <person name="Gilroy R."/>
            <person name="Ravi A."/>
            <person name="Getino M."/>
            <person name="Pursley I."/>
            <person name="Horton D.L."/>
            <person name="Alikhan N.-F."/>
            <person name="Baker D."/>
            <person name="Gharbi K."/>
            <person name="Hall N."/>
            <person name="Watson M."/>
            <person name="Adriaenssens E.M."/>
            <person name="Foster-Nyarko E."/>
            <person name="Jarju S."/>
            <person name="Secka A."/>
            <person name="Antonio M."/>
            <person name="Oren A."/>
            <person name="Chaudhuri R."/>
            <person name="La Ragione R.M."/>
            <person name="Hildebrand F."/>
            <person name="Pallen M.J."/>
        </authorList>
    </citation>
    <scope>NUCLEOTIDE SEQUENCE [LARGE SCALE GENOMIC DNA]</scope>
    <source>
        <strain evidence="5 6">Sa5BUN4</strain>
    </source>
</reference>
<dbReference type="InterPro" id="IPR008258">
    <property type="entry name" value="Transglycosylase_SLT_dom_1"/>
</dbReference>
<organism evidence="5 6">
    <name type="scientific">Stenotrophomonas lacuserhaii</name>
    <dbReference type="NCBI Taxonomy" id="2760084"/>
    <lineage>
        <taxon>Bacteria</taxon>
        <taxon>Pseudomonadati</taxon>
        <taxon>Pseudomonadota</taxon>
        <taxon>Gammaproteobacteria</taxon>
        <taxon>Lysobacterales</taxon>
        <taxon>Lysobacteraceae</taxon>
        <taxon>Stenotrophomonas</taxon>
    </lineage>
</organism>
<dbReference type="GO" id="GO:0016020">
    <property type="term" value="C:membrane"/>
    <property type="evidence" value="ECO:0007669"/>
    <property type="project" value="InterPro"/>
</dbReference>
<dbReference type="InterPro" id="IPR023346">
    <property type="entry name" value="Lysozyme-like_dom_sf"/>
</dbReference>
<proteinExistence type="inferred from homology"/>
<evidence type="ECO:0000256" key="2">
    <source>
        <dbReference type="SAM" id="MobiDB-lite"/>
    </source>
</evidence>
<dbReference type="PANTHER" id="PTHR37423:SF2">
    <property type="entry name" value="MEMBRANE-BOUND LYTIC MUREIN TRANSGLYCOSYLASE C"/>
    <property type="match status" value="1"/>
</dbReference>
<dbReference type="Proteomes" id="UP000636938">
    <property type="component" value="Unassembled WGS sequence"/>
</dbReference>
<evidence type="ECO:0000313" key="5">
    <source>
        <dbReference type="EMBL" id="MBD7954561.1"/>
    </source>
</evidence>
<dbReference type="GO" id="GO:0008933">
    <property type="term" value="F:peptidoglycan lytic transglycosylase activity"/>
    <property type="evidence" value="ECO:0007669"/>
    <property type="project" value="InterPro"/>
</dbReference>
<accession>A0A8X8FVF5</accession>
<dbReference type="SUPFAM" id="SSF53955">
    <property type="entry name" value="Lysozyme-like"/>
    <property type="match status" value="1"/>
</dbReference>
<evidence type="ECO:0000259" key="4">
    <source>
        <dbReference type="Pfam" id="PF01464"/>
    </source>
</evidence>
<dbReference type="AlphaFoldDB" id="A0A8X8FVF5"/>
<protein>
    <submittedName>
        <fullName evidence="5">Lytic transglycosylase domain-containing protein</fullName>
    </submittedName>
</protein>
<dbReference type="GO" id="GO:0000270">
    <property type="term" value="P:peptidoglycan metabolic process"/>
    <property type="evidence" value="ECO:0007669"/>
    <property type="project" value="InterPro"/>
</dbReference>
<name>A0A8X8FVF5_9GAMM</name>
<keyword evidence="3" id="KW-0732">Signal</keyword>
<dbReference type="Gene3D" id="1.10.530.10">
    <property type="match status" value="1"/>
</dbReference>
<feature type="chain" id="PRO_5036505221" evidence="3">
    <location>
        <begin position="24"/>
        <end position="200"/>
    </location>
</feature>
<feature type="domain" description="Transglycosylase SLT" evidence="4">
    <location>
        <begin position="74"/>
        <end position="171"/>
    </location>
</feature>
<dbReference type="CDD" id="cd00254">
    <property type="entry name" value="LT-like"/>
    <property type="match status" value="1"/>
</dbReference>
<dbReference type="Pfam" id="PF01464">
    <property type="entry name" value="SLT"/>
    <property type="match status" value="1"/>
</dbReference>